<dbReference type="SUPFAM" id="SSF53067">
    <property type="entry name" value="Actin-like ATPase domain"/>
    <property type="match status" value="2"/>
</dbReference>
<dbReference type="InterPro" id="IPR022496">
    <property type="entry name" value="T6A_TsaB"/>
</dbReference>
<proteinExistence type="predicted"/>
<dbReference type="GO" id="GO:0002949">
    <property type="term" value="P:tRNA threonylcarbamoyladenosine modification"/>
    <property type="evidence" value="ECO:0007669"/>
    <property type="project" value="InterPro"/>
</dbReference>
<dbReference type="NCBIfam" id="TIGR03725">
    <property type="entry name" value="T6A_YeaZ"/>
    <property type="match status" value="1"/>
</dbReference>
<organism evidence="2">
    <name type="scientific">anaerobic digester metagenome</name>
    <dbReference type="NCBI Taxonomy" id="1263854"/>
    <lineage>
        <taxon>unclassified sequences</taxon>
        <taxon>metagenomes</taxon>
        <taxon>ecological metagenomes</taxon>
    </lineage>
</organism>
<evidence type="ECO:0000313" key="2">
    <source>
        <dbReference type="EMBL" id="VFU11253.1"/>
    </source>
</evidence>
<dbReference type="GO" id="GO:0005829">
    <property type="term" value="C:cytosol"/>
    <property type="evidence" value="ECO:0007669"/>
    <property type="project" value="TreeGrafter"/>
</dbReference>
<dbReference type="Gene3D" id="3.30.420.40">
    <property type="match status" value="2"/>
</dbReference>
<dbReference type="CDD" id="cd24032">
    <property type="entry name" value="ASKHA_NBD_TsaB"/>
    <property type="match status" value="1"/>
</dbReference>
<reference evidence="2" key="1">
    <citation type="submission" date="2019-03" db="EMBL/GenBank/DDBJ databases">
        <authorList>
            <person name="Hao L."/>
        </authorList>
    </citation>
    <scope>NUCLEOTIDE SEQUENCE</scope>
</reference>
<protein>
    <submittedName>
        <fullName evidence="2">tRNA threonylcarbamoyladenosine biosynthesis protein TsaB</fullName>
    </submittedName>
</protein>
<name>A0A485LUP0_9ZZZZ</name>
<dbReference type="PANTHER" id="PTHR11735">
    <property type="entry name" value="TRNA N6-ADENOSINE THREONYLCARBAMOYLTRANSFERASE"/>
    <property type="match status" value="1"/>
</dbReference>
<gene>
    <name evidence="2" type="primary">tsaB</name>
    <name evidence="2" type="ORF">SCFA_1000006</name>
</gene>
<dbReference type="AlphaFoldDB" id="A0A485LUP0"/>
<sequence>MVVLAVDTSTEVCSVALMDEQRPAWEISFPVRTGHGGSLLPVIDTLFSLSPFSKTDVELIAVGVGPGSFTGIRIAAATARGLSLALGCTLAGVNTLDTIAMGALPSAIPVVPVIDARKSEVFCRLYAPDGNPRTPSMNLRPEAVGEIVQEETLFIGNGVRLYREVLRRTLGRRFREGPEHLWYPRASVLARMALSQVSRGVIEPVQPLYVRPSDAALALERMKPGA</sequence>
<feature type="domain" description="Gcp-like" evidence="1">
    <location>
        <begin position="35"/>
        <end position="127"/>
    </location>
</feature>
<dbReference type="Pfam" id="PF00814">
    <property type="entry name" value="TsaD"/>
    <property type="match status" value="1"/>
</dbReference>
<dbReference type="InterPro" id="IPR043129">
    <property type="entry name" value="ATPase_NBD"/>
</dbReference>
<dbReference type="EMBL" id="CAADRM010000003">
    <property type="protein sequence ID" value="VFU11253.1"/>
    <property type="molecule type" value="Genomic_DNA"/>
</dbReference>
<accession>A0A485LUP0</accession>
<dbReference type="InterPro" id="IPR000905">
    <property type="entry name" value="Gcp-like_dom"/>
</dbReference>
<dbReference type="PANTHER" id="PTHR11735:SF11">
    <property type="entry name" value="TRNA THREONYLCARBAMOYLADENOSINE BIOSYNTHESIS PROTEIN TSAB"/>
    <property type="match status" value="1"/>
</dbReference>
<evidence type="ECO:0000259" key="1">
    <source>
        <dbReference type="Pfam" id="PF00814"/>
    </source>
</evidence>